<evidence type="ECO:0000256" key="13">
    <source>
        <dbReference type="ARBA" id="ARBA00081413"/>
    </source>
</evidence>
<keyword evidence="2" id="KW-0217">Developmental protein</keyword>
<evidence type="ECO:0000256" key="8">
    <source>
        <dbReference type="ARBA" id="ARBA00023163"/>
    </source>
</evidence>
<evidence type="ECO:0000256" key="1">
    <source>
        <dbReference type="ARBA" id="ARBA00004123"/>
    </source>
</evidence>
<dbReference type="InterPro" id="IPR050370">
    <property type="entry name" value="HES_HEY"/>
</dbReference>
<dbReference type="GO" id="GO:0007399">
    <property type="term" value="P:nervous system development"/>
    <property type="evidence" value="ECO:0007669"/>
    <property type="project" value="UniProtKB-KW"/>
</dbReference>
<dbReference type="SUPFAM" id="SSF47459">
    <property type="entry name" value="HLH, helix-loop-helix DNA-binding domain"/>
    <property type="match status" value="1"/>
</dbReference>
<evidence type="ECO:0000256" key="4">
    <source>
        <dbReference type="ARBA" id="ARBA00022782"/>
    </source>
</evidence>
<comment type="caution">
    <text evidence="17">The sequence shown here is derived from an EMBL/GenBank/DDBJ whole genome shotgun (WGS) entry which is preliminary data.</text>
</comment>
<evidence type="ECO:0000313" key="17">
    <source>
        <dbReference type="EMBL" id="KAJ8400749.1"/>
    </source>
</evidence>
<keyword evidence="3" id="KW-0678">Repressor</keyword>
<evidence type="ECO:0000256" key="6">
    <source>
        <dbReference type="ARBA" id="ARBA00023015"/>
    </source>
</evidence>
<evidence type="ECO:0000259" key="15">
    <source>
        <dbReference type="PROSITE" id="PS50888"/>
    </source>
</evidence>
<evidence type="ECO:0000256" key="7">
    <source>
        <dbReference type="ARBA" id="ARBA00023125"/>
    </source>
</evidence>
<evidence type="ECO:0000256" key="3">
    <source>
        <dbReference type="ARBA" id="ARBA00022491"/>
    </source>
</evidence>
<dbReference type="GO" id="GO:0046983">
    <property type="term" value="F:protein dimerization activity"/>
    <property type="evidence" value="ECO:0007669"/>
    <property type="project" value="InterPro"/>
</dbReference>
<dbReference type="PROSITE" id="PS51054">
    <property type="entry name" value="ORANGE"/>
    <property type="match status" value="1"/>
</dbReference>
<dbReference type="SMART" id="SM00511">
    <property type="entry name" value="ORANGE"/>
    <property type="match status" value="1"/>
</dbReference>
<evidence type="ECO:0000256" key="14">
    <source>
        <dbReference type="SAM" id="MobiDB-lite"/>
    </source>
</evidence>
<dbReference type="InterPro" id="IPR003650">
    <property type="entry name" value="Orange_dom"/>
</dbReference>
<name>A0AAD7SDV8_9TELE</name>
<dbReference type="Proteomes" id="UP001221898">
    <property type="component" value="Unassembled WGS sequence"/>
</dbReference>
<comment type="subunit">
    <text evidence="10">Transcription repression requires formation of a complex with a corepressor protein of the Groucho/TLE family.</text>
</comment>
<feature type="domain" description="BHLH" evidence="15">
    <location>
        <begin position="16"/>
        <end position="72"/>
    </location>
</feature>
<dbReference type="Gene3D" id="4.10.280.10">
    <property type="entry name" value="Helix-loop-helix DNA-binding domain"/>
    <property type="match status" value="1"/>
</dbReference>
<accession>A0AAD7SDV8</accession>
<keyword evidence="7" id="KW-0238">DNA-binding</keyword>
<protein>
    <recommendedName>
        <fullName evidence="12">Transcription factor HES-5</fullName>
    </recommendedName>
    <alternativeName>
        <fullName evidence="13">Hairy and enhancer of split 5</fullName>
    </alternativeName>
</protein>
<dbReference type="SMART" id="SM00353">
    <property type="entry name" value="HLH"/>
    <property type="match status" value="1"/>
</dbReference>
<dbReference type="EMBL" id="JAINUG010000075">
    <property type="protein sequence ID" value="KAJ8400749.1"/>
    <property type="molecule type" value="Genomic_DNA"/>
</dbReference>
<evidence type="ECO:0000256" key="9">
    <source>
        <dbReference type="ARBA" id="ARBA00023242"/>
    </source>
</evidence>
<dbReference type="InterPro" id="IPR036638">
    <property type="entry name" value="HLH_DNA-bd_sf"/>
</dbReference>
<organism evidence="17 18">
    <name type="scientific">Aldrovandia affinis</name>
    <dbReference type="NCBI Taxonomy" id="143900"/>
    <lineage>
        <taxon>Eukaryota</taxon>
        <taxon>Metazoa</taxon>
        <taxon>Chordata</taxon>
        <taxon>Craniata</taxon>
        <taxon>Vertebrata</taxon>
        <taxon>Euteleostomi</taxon>
        <taxon>Actinopterygii</taxon>
        <taxon>Neopterygii</taxon>
        <taxon>Teleostei</taxon>
        <taxon>Notacanthiformes</taxon>
        <taxon>Halosauridae</taxon>
        <taxon>Aldrovandia</taxon>
    </lineage>
</organism>
<keyword evidence="6" id="KW-0805">Transcription regulation</keyword>
<dbReference type="FunFam" id="4.10.280.10:FF:000033">
    <property type="entry name" value="Transcription factor HES-5"/>
    <property type="match status" value="1"/>
</dbReference>
<dbReference type="GO" id="GO:0005634">
    <property type="term" value="C:nucleus"/>
    <property type="evidence" value="ECO:0007669"/>
    <property type="project" value="UniProtKB-SubCell"/>
</dbReference>
<evidence type="ECO:0000313" key="18">
    <source>
        <dbReference type="Proteomes" id="UP001221898"/>
    </source>
</evidence>
<keyword evidence="4" id="KW-0221">Differentiation</keyword>
<dbReference type="GO" id="GO:0003677">
    <property type="term" value="F:DNA binding"/>
    <property type="evidence" value="ECO:0007669"/>
    <property type="project" value="UniProtKB-KW"/>
</dbReference>
<feature type="region of interest" description="Disordered" evidence="14">
    <location>
        <begin position="129"/>
        <end position="153"/>
    </location>
</feature>
<evidence type="ECO:0000256" key="12">
    <source>
        <dbReference type="ARBA" id="ARBA00072975"/>
    </source>
</evidence>
<dbReference type="GO" id="GO:0030154">
    <property type="term" value="P:cell differentiation"/>
    <property type="evidence" value="ECO:0007669"/>
    <property type="project" value="UniProtKB-KW"/>
</dbReference>
<evidence type="ECO:0000256" key="11">
    <source>
        <dbReference type="ARBA" id="ARBA00060201"/>
    </source>
</evidence>
<dbReference type="GO" id="GO:0048513">
    <property type="term" value="P:animal organ development"/>
    <property type="evidence" value="ECO:0007669"/>
    <property type="project" value="UniProtKB-ARBA"/>
</dbReference>
<feature type="domain" description="Orange" evidence="16">
    <location>
        <begin position="88"/>
        <end position="120"/>
    </location>
</feature>
<evidence type="ECO:0000256" key="2">
    <source>
        <dbReference type="ARBA" id="ARBA00022473"/>
    </source>
</evidence>
<keyword evidence="18" id="KW-1185">Reference proteome</keyword>
<comment type="subcellular location">
    <subcellularLocation>
        <location evidence="1">Nucleus</location>
    </subcellularLocation>
</comment>
<dbReference type="GO" id="GO:0097150">
    <property type="term" value="P:neuronal stem cell population maintenance"/>
    <property type="evidence" value="ECO:0007669"/>
    <property type="project" value="UniProtKB-ARBA"/>
</dbReference>
<sequence>MAPVKVCDTALTTKEKIKMRKPVVEKMRRDRINSSIEQLKALLENEFKTNQTSCKLEKADVLEMAVLYLRSNAHPAAQCRSPAPRQSYAEGFTKCLEETLCFLSVHEHTKDSQHQLLKHFHQAERHGDRDVLSPATAPHCPANTRTPKRAGASIRKPLWRPW</sequence>
<evidence type="ECO:0000259" key="16">
    <source>
        <dbReference type="PROSITE" id="PS51054"/>
    </source>
</evidence>
<dbReference type="InterPro" id="IPR011598">
    <property type="entry name" value="bHLH_dom"/>
</dbReference>
<keyword evidence="5" id="KW-0524">Neurogenesis</keyword>
<evidence type="ECO:0000256" key="10">
    <source>
        <dbReference type="ARBA" id="ARBA00023791"/>
    </source>
</evidence>
<reference evidence="17" key="1">
    <citation type="journal article" date="2023" name="Science">
        <title>Genome structures resolve the early diversification of teleost fishes.</title>
        <authorList>
            <person name="Parey E."/>
            <person name="Louis A."/>
            <person name="Montfort J."/>
            <person name="Bouchez O."/>
            <person name="Roques C."/>
            <person name="Iampietro C."/>
            <person name="Lluch J."/>
            <person name="Castinel A."/>
            <person name="Donnadieu C."/>
            <person name="Desvignes T."/>
            <person name="Floi Bucao C."/>
            <person name="Jouanno E."/>
            <person name="Wen M."/>
            <person name="Mejri S."/>
            <person name="Dirks R."/>
            <person name="Jansen H."/>
            <person name="Henkel C."/>
            <person name="Chen W.J."/>
            <person name="Zahm M."/>
            <person name="Cabau C."/>
            <person name="Klopp C."/>
            <person name="Thompson A.W."/>
            <person name="Robinson-Rechavi M."/>
            <person name="Braasch I."/>
            <person name="Lecointre G."/>
            <person name="Bobe J."/>
            <person name="Postlethwait J.H."/>
            <person name="Berthelot C."/>
            <person name="Roest Crollius H."/>
            <person name="Guiguen Y."/>
        </authorList>
    </citation>
    <scope>NUCLEOTIDE SEQUENCE</scope>
    <source>
        <strain evidence="17">NC1722</strain>
    </source>
</reference>
<keyword evidence="8" id="KW-0804">Transcription</keyword>
<dbReference type="GO" id="GO:0045596">
    <property type="term" value="P:negative regulation of cell differentiation"/>
    <property type="evidence" value="ECO:0007669"/>
    <property type="project" value="UniProtKB-ARBA"/>
</dbReference>
<dbReference type="CDD" id="cd11461">
    <property type="entry name" value="bHLH-O_HES5"/>
    <property type="match status" value="1"/>
</dbReference>
<dbReference type="AlphaFoldDB" id="A0AAD7SDV8"/>
<keyword evidence="9" id="KW-0539">Nucleus</keyword>
<dbReference type="GO" id="GO:0006355">
    <property type="term" value="P:regulation of DNA-templated transcription"/>
    <property type="evidence" value="ECO:0007669"/>
    <property type="project" value="InterPro"/>
</dbReference>
<evidence type="ECO:0000256" key="5">
    <source>
        <dbReference type="ARBA" id="ARBA00022902"/>
    </source>
</evidence>
<gene>
    <name evidence="17" type="ORF">AAFF_G00395180</name>
</gene>
<comment type="function">
    <text evidence="11">Transcriptional repressor of genes that require a bHLH protein for their transcription. Plays an important role as neurogenesis negative regulator.</text>
</comment>
<dbReference type="PROSITE" id="PS50888">
    <property type="entry name" value="BHLH"/>
    <property type="match status" value="1"/>
</dbReference>
<proteinExistence type="predicted"/>
<dbReference type="PANTHER" id="PTHR10985">
    <property type="entry name" value="BASIC HELIX-LOOP-HELIX TRANSCRIPTION FACTOR, HES-RELATED"/>
    <property type="match status" value="1"/>
</dbReference>
<dbReference type="Pfam" id="PF00010">
    <property type="entry name" value="HLH"/>
    <property type="match status" value="1"/>
</dbReference>